<dbReference type="AlphaFoldDB" id="B3RQJ2"/>
<dbReference type="InParanoid" id="B3RQJ2"/>
<evidence type="ECO:0000256" key="1">
    <source>
        <dbReference type="ARBA" id="ARBA00023054"/>
    </source>
</evidence>
<dbReference type="PhylomeDB" id="B3RQJ2"/>
<accession>B3RQJ2</accession>
<name>B3RQJ2_TRIAD</name>
<evidence type="ECO:0000256" key="2">
    <source>
        <dbReference type="SAM" id="Coils"/>
    </source>
</evidence>
<sequence length="538" mass="64949">MASTIKIYQGNSRHFPVEYTREPRLNQESINVDDIKKTALVPKSQWDRMQYSLTKSAIEAQQKKAIKQERDALHESSKGIVKYWPNTIEGKRLKRLQARQVKEEQKERERLELDKREDEYNAQMRKNAIKRAKELQYFQTDRIKNFHSALLTGEVLKEREAQIDFKKMRRDVNKEKDERYIQQMRNEYDAYLKREEEEKTKRRDIRKQFSDFQLSQVKEKESQKSNFIKTDLDERKKIDDDVRNHEQVIKEQAKKQRKNKQELMSDYKEAMAYRQMVKAAEKKLQEQEEEETRLFAEAKKRMIRMRKEKESDLFKVFKEHNDRMVDRLRNIMVQKVDDEDDRIARAVAERDREREEIERLRKEKNEKQLKEIAKHRKEVIKRNEKIIAEEKEKSKQTLERSKQEYEEWKVKEKEEKKKALTTVVKLKQLNLEQIGENTIRRKNLREQDSDYIKNMQSQELKDEKVFQKYAANVIKATKKADRNPLPLVKAANQVMHHSTQAITEDGNMIDVQRKSDNAHDKIYGRPLNSKKRLGFNWD</sequence>
<gene>
    <name evidence="4" type="ORF">TRIADDRAFT_55009</name>
</gene>
<dbReference type="eggNOG" id="ENOG502QPZ3">
    <property type="taxonomic scope" value="Eukaryota"/>
</dbReference>
<dbReference type="OMA" id="NWGNTID"/>
<evidence type="ECO:0000313" key="4">
    <source>
        <dbReference type="EMBL" id="EDV27255.1"/>
    </source>
</evidence>
<dbReference type="InterPro" id="IPR039986">
    <property type="entry name" value="CFAP210"/>
</dbReference>
<dbReference type="FunCoup" id="B3RQJ2">
    <property type="interactions" value="133"/>
</dbReference>
<dbReference type="HOGENOM" id="CLU_036492_1_0_1"/>
<dbReference type="Pfam" id="PF13868">
    <property type="entry name" value="TPH"/>
    <property type="match status" value="1"/>
</dbReference>
<dbReference type="InterPro" id="IPR043597">
    <property type="entry name" value="TPH_dom"/>
</dbReference>
<dbReference type="KEGG" id="tad:TRIADDRAFT_55009"/>
<dbReference type="RefSeq" id="XP_002111251.1">
    <property type="nucleotide sequence ID" value="XM_002111215.1"/>
</dbReference>
<evidence type="ECO:0000259" key="3">
    <source>
        <dbReference type="Pfam" id="PF13868"/>
    </source>
</evidence>
<feature type="domain" description="Trichohyalin-plectin-homology" evidence="3">
    <location>
        <begin position="139"/>
        <end position="479"/>
    </location>
</feature>
<dbReference type="STRING" id="10228.B3RQJ2"/>
<keyword evidence="1 2" id="KW-0175">Coiled coil</keyword>
<feature type="coiled-coil region" evidence="2">
    <location>
        <begin position="94"/>
        <end position="126"/>
    </location>
</feature>
<dbReference type="GO" id="GO:0005879">
    <property type="term" value="C:axonemal microtubule"/>
    <property type="evidence" value="ECO:0000318"/>
    <property type="project" value="GO_Central"/>
</dbReference>
<dbReference type="CTD" id="6751915"/>
<dbReference type="GeneID" id="6751915"/>
<organism evidence="4 5">
    <name type="scientific">Trichoplax adhaerens</name>
    <name type="common">Trichoplax reptans</name>
    <dbReference type="NCBI Taxonomy" id="10228"/>
    <lineage>
        <taxon>Eukaryota</taxon>
        <taxon>Metazoa</taxon>
        <taxon>Placozoa</taxon>
        <taxon>Uniplacotomia</taxon>
        <taxon>Trichoplacea</taxon>
        <taxon>Trichoplacidae</taxon>
        <taxon>Trichoplax</taxon>
    </lineage>
</organism>
<dbReference type="EMBL" id="DS985243">
    <property type="protein sequence ID" value="EDV27255.1"/>
    <property type="molecule type" value="Genomic_DNA"/>
</dbReference>
<reference evidence="4 5" key="1">
    <citation type="journal article" date="2008" name="Nature">
        <title>The Trichoplax genome and the nature of placozoans.</title>
        <authorList>
            <person name="Srivastava M."/>
            <person name="Begovic E."/>
            <person name="Chapman J."/>
            <person name="Putnam N.H."/>
            <person name="Hellsten U."/>
            <person name="Kawashima T."/>
            <person name="Kuo A."/>
            <person name="Mitros T."/>
            <person name="Salamov A."/>
            <person name="Carpenter M.L."/>
            <person name="Signorovitch A.Y."/>
            <person name="Moreno M.A."/>
            <person name="Kamm K."/>
            <person name="Grimwood J."/>
            <person name="Schmutz J."/>
            <person name="Shapiro H."/>
            <person name="Grigoriev I.V."/>
            <person name="Buss L.W."/>
            <person name="Schierwater B."/>
            <person name="Dellaporta S.L."/>
            <person name="Rokhsar D.S."/>
        </authorList>
    </citation>
    <scope>NUCLEOTIDE SEQUENCE [LARGE SCALE GENOMIC DNA]</scope>
    <source>
        <strain evidence="4 5">Grell-BS-1999</strain>
    </source>
</reference>
<feature type="coiled-coil region" evidence="2">
    <location>
        <begin position="336"/>
        <end position="418"/>
    </location>
</feature>
<keyword evidence="5" id="KW-1185">Reference proteome</keyword>
<protein>
    <recommendedName>
        <fullName evidence="3">Trichohyalin-plectin-homology domain-containing protein</fullName>
    </recommendedName>
</protein>
<dbReference type="PANTHER" id="PTHR28663:SF1">
    <property type="entry name" value="CILIA- AND FLAGELLA- ASSOCIATED PROTEIN 210"/>
    <property type="match status" value="1"/>
</dbReference>
<dbReference type="PANTHER" id="PTHR28663">
    <property type="entry name" value="COILED-COIL DOMAIN-CONTAINING PROTEIN 173"/>
    <property type="match status" value="1"/>
</dbReference>
<feature type="coiled-coil region" evidence="2">
    <location>
        <begin position="250"/>
        <end position="301"/>
    </location>
</feature>
<dbReference type="Proteomes" id="UP000009022">
    <property type="component" value="Unassembled WGS sequence"/>
</dbReference>
<proteinExistence type="predicted"/>
<dbReference type="OrthoDB" id="331765at2759"/>
<evidence type="ECO:0000313" key="5">
    <source>
        <dbReference type="Proteomes" id="UP000009022"/>
    </source>
</evidence>